<dbReference type="InterPro" id="IPR014284">
    <property type="entry name" value="RNA_pol_sigma-70_dom"/>
</dbReference>
<dbReference type="InterPro" id="IPR013324">
    <property type="entry name" value="RNA_pol_sigma_r3/r4-like"/>
</dbReference>
<dbReference type="Pfam" id="PF08281">
    <property type="entry name" value="Sigma70_r4_2"/>
    <property type="match status" value="1"/>
</dbReference>
<evidence type="ECO:0000256" key="1">
    <source>
        <dbReference type="ARBA" id="ARBA00010641"/>
    </source>
</evidence>
<dbReference type="AlphaFoldDB" id="K4KP26"/>
<dbReference type="InterPro" id="IPR007627">
    <property type="entry name" value="RNA_pol_sigma70_r2"/>
</dbReference>
<dbReference type="InterPro" id="IPR039425">
    <property type="entry name" value="RNA_pol_sigma-70-like"/>
</dbReference>
<evidence type="ECO:0000256" key="3">
    <source>
        <dbReference type="ARBA" id="ARBA00023082"/>
    </source>
</evidence>
<feature type="domain" description="RNA polymerase sigma-70 region 2" evidence="6">
    <location>
        <begin position="19"/>
        <end position="76"/>
    </location>
</feature>
<dbReference type="Gene3D" id="1.10.1740.10">
    <property type="match status" value="1"/>
</dbReference>
<sequence>MTNPVAMPLAITDTQWQNLFRFAYSLCQHREDALDLLHSAIERLLRVKSTQPLQLEAYLRQVIRHLHYDRWRRQQRLPVHQPLDDISDAVVDSTGMALEDVVMQRQQLAGIWRDLSPEQRDIIYLWAWLGFSTQEVADELNLPKGTVLARIHRLRQRLMAGGGAAGAN</sequence>
<keyword evidence="2" id="KW-0805">Transcription regulation</keyword>
<evidence type="ECO:0000256" key="2">
    <source>
        <dbReference type="ARBA" id="ARBA00023015"/>
    </source>
</evidence>
<keyword evidence="3" id="KW-0731">Sigma factor</keyword>
<keyword evidence="9" id="KW-1185">Reference proteome</keyword>
<dbReference type="PANTHER" id="PTHR43133">
    <property type="entry name" value="RNA POLYMERASE ECF-TYPE SIGMA FACTO"/>
    <property type="match status" value="1"/>
</dbReference>
<dbReference type="HOGENOM" id="CLU_047691_1_4_6"/>
<evidence type="ECO:0000256" key="5">
    <source>
        <dbReference type="ARBA" id="ARBA00023163"/>
    </source>
</evidence>
<accession>K4KP26</accession>
<dbReference type="RefSeq" id="WP_015048919.1">
    <property type="nucleotide sequence ID" value="NC_018868.3"/>
</dbReference>
<evidence type="ECO:0000259" key="6">
    <source>
        <dbReference type="Pfam" id="PF04542"/>
    </source>
</evidence>
<dbReference type="Pfam" id="PF04542">
    <property type="entry name" value="Sigma70_r2"/>
    <property type="match status" value="1"/>
</dbReference>
<dbReference type="PANTHER" id="PTHR43133:SF8">
    <property type="entry name" value="RNA POLYMERASE SIGMA FACTOR HI_1459-RELATED"/>
    <property type="match status" value="1"/>
</dbReference>
<name>K4KP26_SIMAS</name>
<dbReference type="SUPFAM" id="SSF88659">
    <property type="entry name" value="Sigma3 and sigma4 domains of RNA polymerase sigma factors"/>
    <property type="match status" value="1"/>
</dbReference>
<gene>
    <name evidence="8" type="ordered locus">M5M_18190</name>
</gene>
<comment type="similarity">
    <text evidence="1">Belongs to the sigma-70 factor family. ECF subfamily.</text>
</comment>
<proteinExistence type="inferred from homology"/>
<dbReference type="Proteomes" id="UP000000466">
    <property type="component" value="Chromosome"/>
</dbReference>
<reference evidence="8 9" key="1">
    <citation type="journal article" date="2013" name="Genome Announc.">
        <title>Complete genome sequence of Simiduia agarivorans SA1(T), a marine bacterium able to degrade a variety of polysaccharides.</title>
        <authorList>
            <person name="Lin S.Y."/>
            <person name="Shieh W.Y."/>
            <person name="Chen J.S."/>
            <person name="Tang S.L."/>
        </authorList>
    </citation>
    <scope>NUCLEOTIDE SEQUENCE [LARGE SCALE GENOMIC DNA]</scope>
    <source>
        <strain evidence="9">DSM 21679 / JCM 13881 / BCRC 17597 / SA1</strain>
    </source>
</reference>
<organism evidence="8 9">
    <name type="scientific">Simiduia agarivorans (strain DSM 21679 / JCM 13881 / BCRC 17597 / SA1)</name>
    <dbReference type="NCBI Taxonomy" id="1117647"/>
    <lineage>
        <taxon>Bacteria</taxon>
        <taxon>Pseudomonadati</taxon>
        <taxon>Pseudomonadota</taxon>
        <taxon>Gammaproteobacteria</taxon>
        <taxon>Cellvibrionales</taxon>
        <taxon>Cellvibrionaceae</taxon>
        <taxon>Simiduia</taxon>
    </lineage>
</organism>
<dbReference type="InterPro" id="IPR013249">
    <property type="entry name" value="RNA_pol_sigma70_r4_t2"/>
</dbReference>
<dbReference type="eggNOG" id="COG1595">
    <property type="taxonomic scope" value="Bacteria"/>
</dbReference>
<dbReference type="OrthoDB" id="9797134at2"/>
<dbReference type="EMBL" id="CP003746">
    <property type="protein sequence ID" value="AFV00767.1"/>
    <property type="molecule type" value="Genomic_DNA"/>
</dbReference>
<feature type="domain" description="RNA polymerase sigma factor 70 region 4 type 2" evidence="7">
    <location>
        <begin position="115"/>
        <end position="158"/>
    </location>
</feature>
<evidence type="ECO:0000313" key="9">
    <source>
        <dbReference type="Proteomes" id="UP000000466"/>
    </source>
</evidence>
<dbReference type="KEGG" id="saga:M5M_18190"/>
<keyword evidence="5" id="KW-0804">Transcription</keyword>
<dbReference type="NCBIfam" id="TIGR02937">
    <property type="entry name" value="sigma70-ECF"/>
    <property type="match status" value="1"/>
</dbReference>
<dbReference type="GO" id="GO:0003677">
    <property type="term" value="F:DNA binding"/>
    <property type="evidence" value="ECO:0007669"/>
    <property type="project" value="UniProtKB-KW"/>
</dbReference>
<dbReference type="InterPro" id="IPR036388">
    <property type="entry name" value="WH-like_DNA-bd_sf"/>
</dbReference>
<dbReference type="Gene3D" id="1.10.10.10">
    <property type="entry name" value="Winged helix-like DNA-binding domain superfamily/Winged helix DNA-binding domain"/>
    <property type="match status" value="1"/>
</dbReference>
<dbReference type="GO" id="GO:0016987">
    <property type="term" value="F:sigma factor activity"/>
    <property type="evidence" value="ECO:0007669"/>
    <property type="project" value="UniProtKB-KW"/>
</dbReference>
<evidence type="ECO:0000313" key="8">
    <source>
        <dbReference type="EMBL" id="AFV00767.1"/>
    </source>
</evidence>
<dbReference type="InterPro" id="IPR013325">
    <property type="entry name" value="RNA_pol_sigma_r2"/>
</dbReference>
<dbReference type="GO" id="GO:0006352">
    <property type="term" value="P:DNA-templated transcription initiation"/>
    <property type="evidence" value="ECO:0007669"/>
    <property type="project" value="InterPro"/>
</dbReference>
<evidence type="ECO:0000259" key="7">
    <source>
        <dbReference type="Pfam" id="PF08281"/>
    </source>
</evidence>
<keyword evidence="4" id="KW-0238">DNA-binding</keyword>
<dbReference type="STRING" id="1117647.M5M_18190"/>
<protein>
    <submittedName>
        <fullName evidence="8">ECF subfamily RNA polymerase sigma-24 factor</fullName>
    </submittedName>
</protein>
<evidence type="ECO:0000256" key="4">
    <source>
        <dbReference type="ARBA" id="ARBA00023125"/>
    </source>
</evidence>
<dbReference type="SUPFAM" id="SSF88946">
    <property type="entry name" value="Sigma2 domain of RNA polymerase sigma factors"/>
    <property type="match status" value="1"/>
</dbReference>